<dbReference type="PANTHER" id="PTHR30387:SF2">
    <property type="entry name" value="MANNONATE DEHYDRATASE"/>
    <property type="match status" value="1"/>
</dbReference>
<evidence type="ECO:0000256" key="1">
    <source>
        <dbReference type="ARBA" id="ARBA00001794"/>
    </source>
</evidence>
<dbReference type="AlphaFoldDB" id="E7QWI1"/>
<dbReference type="Proteomes" id="UP000184203">
    <property type="component" value="Unassembled WGS sequence"/>
</dbReference>
<dbReference type="GO" id="GO:0042840">
    <property type="term" value="P:D-glucuronate catabolic process"/>
    <property type="evidence" value="ECO:0007669"/>
    <property type="project" value="TreeGrafter"/>
</dbReference>
<dbReference type="InterPro" id="IPR036237">
    <property type="entry name" value="Xyl_isomerase-like_sf"/>
</dbReference>
<evidence type="ECO:0000256" key="2">
    <source>
        <dbReference type="ARBA" id="ARBA00001936"/>
    </source>
</evidence>
<dbReference type="EMBL" id="FRAN01000006">
    <property type="protein sequence ID" value="SHL37948.1"/>
    <property type="molecule type" value="Genomic_DNA"/>
</dbReference>
<evidence type="ECO:0000313" key="14">
    <source>
        <dbReference type="Proteomes" id="UP000184203"/>
    </source>
</evidence>
<dbReference type="STRING" id="797209.GCA_000376445_04182"/>
<dbReference type="eggNOG" id="arCOG05324">
    <property type="taxonomic scope" value="Archaea"/>
</dbReference>
<evidence type="ECO:0000256" key="4">
    <source>
        <dbReference type="ARBA" id="ARBA00002713"/>
    </source>
</evidence>
<dbReference type="EC" id="4.2.1.8" evidence="7"/>
<dbReference type="RefSeq" id="WP_007981395.1">
    <property type="nucleotide sequence ID" value="NZ_AEMG01000018.1"/>
</dbReference>
<keyword evidence="9" id="KW-0464">Manganese</keyword>
<dbReference type="GO" id="GO:0008198">
    <property type="term" value="F:ferrous iron binding"/>
    <property type="evidence" value="ECO:0007669"/>
    <property type="project" value="TreeGrafter"/>
</dbReference>
<dbReference type="OrthoDB" id="39900at2157"/>
<dbReference type="InterPro" id="IPR004628">
    <property type="entry name" value="Man_deHydtase"/>
</dbReference>
<dbReference type="SUPFAM" id="SSF51658">
    <property type="entry name" value="Xylose isomerase-like"/>
    <property type="match status" value="1"/>
</dbReference>
<dbReference type="GO" id="GO:0030145">
    <property type="term" value="F:manganese ion binding"/>
    <property type="evidence" value="ECO:0007669"/>
    <property type="project" value="TreeGrafter"/>
</dbReference>
<organism evidence="11 13">
    <name type="scientific">Haladaptatus paucihalophilus DX253</name>
    <dbReference type="NCBI Taxonomy" id="797209"/>
    <lineage>
        <taxon>Archaea</taxon>
        <taxon>Methanobacteriati</taxon>
        <taxon>Methanobacteriota</taxon>
        <taxon>Stenosarchaea group</taxon>
        <taxon>Halobacteria</taxon>
        <taxon>Halobacteriales</taxon>
        <taxon>Haladaptataceae</taxon>
        <taxon>Haladaptatus</taxon>
    </lineage>
</organism>
<comment type="function">
    <text evidence="4">Catalyzes the dehydration of D-mannonate.</text>
</comment>
<dbReference type="PANTHER" id="PTHR30387">
    <property type="entry name" value="MANNONATE DEHYDRATASE"/>
    <property type="match status" value="1"/>
</dbReference>
<dbReference type="Pfam" id="PF03786">
    <property type="entry name" value="UxuA"/>
    <property type="match status" value="2"/>
</dbReference>
<name>E7QWI1_HALPU</name>
<reference evidence="12" key="3">
    <citation type="submission" date="2016-11" db="EMBL/GenBank/DDBJ databases">
        <authorList>
            <person name="Jaros S."/>
            <person name="Januszkiewicz K."/>
            <person name="Wedrychowicz H."/>
        </authorList>
    </citation>
    <scope>NUCLEOTIDE SEQUENCE [LARGE SCALE GENOMIC DNA]</scope>
    <source>
        <strain evidence="12">DX253</strain>
    </source>
</reference>
<dbReference type="EMBL" id="AEMG01000018">
    <property type="protein sequence ID" value="EFW91077.1"/>
    <property type="molecule type" value="Genomic_DNA"/>
</dbReference>
<evidence type="ECO:0000256" key="8">
    <source>
        <dbReference type="ARBA" id="ARBA00023004"/>
    </source>
</evidence>
<evidence type="ECO:0000256" key="6">
    <source>
        <dbReference type="ARBA" id="ARBA00007389"/>
    </source>
</evidence>
<keyword evidence="14" id="KW-1185">Reference proteome</keyword>
<sequence length="319" mass="35467">MVRPALVLPPEPDERWELAKQVGVTDAVIHPLEIGDGRTRWTYDDLRGLINWLEADGLSLSVIEGSVPLTDRIRLGLDGRDDDIAEFERFLRDCGELDVPVVAYDWMAGVRWARTEAHIESRGGSLVTGFDERKVRGGPESVATEATHEDLWDAFEYFIGEVGPVAEEAGVKLALHPDDPPRSDLRGIPRIATSVEAYDRVLDAYDSEYNGITFCQGNFAAMGADIPDAIRHFGDRINFVHFRDVEGDADRFVETWHDDGPTDMAAAIRAYRDVGFDGPMRPDHVPTMAGEDNHNPGYHTNGRLFAIGYMKGLLEATTD</sequence>
<comment type="catalytic activity">
    <reaction evidence="1">
        <text>D-mannonate = 2-dehydro-3-deoxy-D-gluconate + H2O</text>
        <dbReference type="Rhea" id="RHEA:20097"/>
        <dbReference type="ChEBI" id="CHEBI:15377"/>
        <dbReference type="ChEBI" id="CHEBI:17767"/>
        <dbReference type="ChEBI" id="CHEBI:57990"/>
        <dbReference type="EC" id="4.2.1.8"/>
    </reaction>
</comment>
<evidence type="ECO:0000313" key="12">
    <source>
        <dbReference type="EMBL" id="SHL37948.1"/>
    </source>
</evidence>
<comment type="cofactor">
    <cofactor evidence="2">
        <name>Mn(2+)</name>
        <dbReference type="ChEBI" id="CHEBI:29035"/>
    </cofactor>
</comment>
<evidence type="ECO:0000313" key="11">
    <source>
        <dbReference type="EMBL" id="EFW91077.1"/>
    </source>
</evidence>
<comment type="similarity">
    <text evidence="6">Belongs to the mannonate dehydratase family.</text>
</comment>
<keyword evidence="10" id="KW-0456">Lyase</keyword>
<dbReference type="PIRSF" id="PIRSF016049">
    <property type="entry name" value="Man_dehyd"/>
    <property type="match status" value="1"/>
</dbReference>
<accession>E7QWI1</accession>
<evidence type="ECO:0000256" key="9">
    <source>
        <dbReference type="ARBA" id="ARBA00023211"/>
    </source>
</evidence>
<reference evidence="14" key="2">
    <citation type="submission" date="2016-11" db="EMBL/GenBank/DDBJ databases">
        <authorList>
            <person name="Varghese N."/>
            <person name="Submissions S."/>
        </authorList>
    </citation>
    <scope>NUCLEOTIDE SEQUENCE [LARGE SCALE GENOMIC DNA]</scope>
    <source>
        <strain evidence="14">DX253</strain>
    </source>
</reference>
<comment type="cofactor">
    <cofactor evidence="3">
        <name>Fe(2+)</name>
        <dbReference type="ChEBI" id="CHEBI:29033"/>
    </cofactor>
</comment>
<keyword evidence="8" id="KW-0408">Iron</keyword>
<dbReference type="Gene3D" id="3.20.20.150">
    <property type="entry name" value="Divalent-metal-dependent TIM barrel enzymes"/>
    <property type="match status" value="1"/>
</dbReference>
<evidence type="ECO:0000256" key="3">
    <source>
        <dbReference type="ARBA" id="ARBA00001954"/>
    </source>
</evidence>
<comment type="pathway">
    <text evidence="5">Carbohydrate metabolism; pentose and glucuronate interconversion.</text>
</comment>
<reference evidence="11 13" key="1">
    <citation type="journal article" date="2014" name="ISME J.">
        <title>Trehalose/2-sulfotrehalose biosynthesis and glycine-betaine uptake are widely spread mechanisms for osmoadaptation in the Halobacteriales.</title>
        <authorList>
            <person name="Youssef N.H."/>
            <person name="Savage-Ashlock K.N."/>
            <person name="McCully A.L."/>
            <person name="Luedtke B."/>
            <person name="Shaw E.I."/>
            <person name="Hoff W.D."/>
            <person name="Elshahed M.S."/>
        </authorList>
    </citation>
    <scope>NUCLEOTIDE SEQUENCE [LARGE SCALE GENOMIC DNA]</scope>
    <source>
        <strain evidence="11 13">DX253</strain>
    </source>
</reference>
<dbReference type="PATRIC" id="fig|797209.4.peg.3119"/>
<evidence type="ECO:0000313" key="13">
    <source>
        <dbReference type="Proteomes" id="UP000003751"/>
    </source>
</evidence>
<gene>
    <name evidence="12" type="ORF">SAMN05444342_3713</name>
    <name evidence="11" type="ORF">ZOD2009_15846</name>
</gene>
<evidence type="ECO:0000256" key="10">
    <source>
        <dbReference type="ARBA" id="ARBA00023239"/>
    </source>
</evidence>
<dbReference type="GO" id="GO:0008927">
    <property type="term" value="F:mannonate dehydratase activity"/>
    <property type="evidence" value="ECO:0007669"/>
    <property type="project" value="UniProtKB-EC"/>
</dbReference>
<protein>
    <recommendedName>
        <fullName evidence="7">mannonate dehydratase</fullName>
        <ecNumber evidence="7">4.2.1.8</ecNumber>
    </recommendedName>
</protein>
<evidence type="ECO:0000256" key="7">
    <source>
        <dbReference type="ARBA" id="ARBA00012927"/>
    </source>
</evidence>
<evidence type="ECO:0000256" key="5">
    <source>
        <dbReference type="ARBA" id="ARBA00004892"/>
    </source>
</evidence>
<proteinExistence type="inferred from homology"/>
<dbReference type="Proteomes" id="UP000003751">
    <property type="component" value="Unassembled WGS sequence"/>
</dbReference>